<dbReference type="InterPro" id="IPR012336">
    <property type="entry name" value="Thioredoxin-like_fold"/>
</dbReference>
<evidence type="ECO:0000313" key="5">
    <source>
        <dbReference type="Proteomes" id="UP001645859"/>
    </source>
</evidence>
<dbReference type="InterPro" id="IPR036249">
    <property type="entry name" value="Thioredoxin-like_sf"/>
</dbReference>
<dbReference type="Proteomes" id="UP001645859">
    <property type="component" value="Unassembled WGS sequence"/>
</dbReference>
<comment type="caution">
    <text evidence="4">The sequence shown here is derived from an EMBL/GenBank/DDBJ whole genome shotgun (WGS) entry which is preliminary data.</text>
</comment>
<dbReference type="CDD" id="cd02972">
    <property type="entry name" value="DsbA_family"/>
    <property type="match status" value="1"/>
</dbReference>
<dbReference type="InterPro" id="IPR013766">
    <property type="entry name" value="Thioredoxin_domain"/>
</dbReference>
<dbReference type="EMBL" id="QYAC01000003">
    <property type="protein sequence ID" value="MBL3679197.1"/>
    <property type="molecule type" value="Genomic_DNA"/>
</dbReference>
<feature type="compositionally biased region" description="Pro residues" evidence="1">
    <location>
        <begin position="1"/>
        <end position="13"/>
    </location>
</feature>
<dbReference type="SUPFAM" id="SSF52833">
    <property type="entry name" value="Thioredoxin-like"/>
    <property type="match status" value="1"/>
</dbReference>
<dbReference type="PROSITE" id="PS51352">
    <property type="entry name" value="THIOREDOXIN_2"/>
    <property type="match status" value="1"/>
</dbReference>
<keyword evidence="2" id="KW-1133">Transmembrane helix</keyword>
<dbReference type="Pfam" id="PF13462">
    <property type="entry name" value="Thioredoxin_4"/>
    <property type="match status" value="1"/>
</dbReference>
<organism evidence="4 5">
    <name type="scientific">Leucobacter chromiireducens subsp. solipictus</name>
    <dbReference type="NCBI Taxonomy" id="398235"/>
    <lineage>
        <taxon>Bacteria</taxon>
        <taxon>Bacillati</taxon>
        <taxon>Actinomycetota</taxon>
        <taxon>Actinomycetes</taxon>
        <taxon>Micrococcales</taxon>
        <taxon>Microbacteriaceae</taxon>
        <taxon>Leucobacter</taxon>
    </lineage>
</organism>
<feature type="transmembrane region" description="Helical" evidence="2">
    <location>
        <begin position="52"/>
        <end position="73"/>
    </location>
</feature>
<accession>A0ABS1SF70</accession>
<protein>
    <recommendedName>
        <fullName evidence="3">Thioredoxin domain-containing protein</fullName>
    </recommendedName>
</protein>
<feature type="transmembrane region" description="Helical" evidence="2">
    <location>
        <begin position="85"/>
        <end position="107"/>
    </location>
</feature>
<dbReference type="Gene3D" id="3.40.30.10">
    <property type="entry name" value="Glutaredoxin"/>
    <property type="match status" value="1"/>
</dbReference>
<reference evidence="4 5" key="1">
    <citation type="submission" date="2018-09" db="EMBL/GenBank/DDBJ databases">
        <title>Comparative genomics of Leucobacter spp.</title>
        <authorList>
            <person name="Reis A.C."/>
            <person name="Kolvenbach B.A."/>
            <person name="Corvini P.F.X."/>
            <person name="Nunes O.C."/>
        </authorList>
    </citation>
    <scope>NUCLEOTIDE SEQUENCE [LARGE SCALE GENOMIC DNA]</scope>
    <source>
        <strain evidence="4 5">TAN 31504</strain>
    </source>
</reference>
<evidence type="ECO:0000313" key="4">
    <source>
        <dbReference type="EMBL" id="MBL3679197.1"/>
    </source>
</evidence>
<name>A0ABS1SF70_9MICO</name>
<evidence type="ECO:0000256" key="2">
    <source>
        <dbReference type="SAM" id="Phobius"/>
    </source>
</evidence>
<feature type="domain" description="Thioredoxin" evidence="3">
    <location>
        <begin position="110"/>
        <end position="359"/>
    </location>
</feature>
<keyword evidence="2" id="KW-0812">Transmembrane</keyword>
<keyword evidence="2" id="KW-0472">Membrane</keyword>
<evidence type="ECO:0000256" key="1">
    <source>
        <dbReference type="SAM" id="MobiDB-lite"/>
    </source>
</evidence>
<evidence type="ECO:0000259" key="3">
    <source>
        <dbReference type="PROSITE" id="PS51352"/>
    </source>
</evidence>
<keyword evidence="5" id="KW-1185">Reference proteome</keyword>
<feature type="region of interest" description="Disordered" evidence="1">
    <location>
        <begin position="1"/>
        <end position="23"/>
    </location>
</feature>
<proteinExistence type="predicted"/>
<dbReference type="RefSeq" id="WP_202344450.1">
    <property type="nucleotide sequence ID" value="NZ_BAAAPI010000013.1"/>
</dbReference>
<gene>
    <name evidence="4" type="ORF">D3230_07780</name>
</gene>
<feature type="transmembrane region" description="Helical" evidence="2">
    <location>
        <begin position="27"/>
        <end position="46"/>
    </location>
</feature>
<sequence length="362" mass="36020">MSDPLLPPVPSVPAPQTASGGPPRGRALAITAMAVGLAALVTVAVAPLTSLGFAVGGAMLGIAAIIVGVLALVLRQPAVPAVSGLAGGALAVVLALVLGAVSVGSYLTSLAPGAAGPRAEASPDATTPNPPGAGTLVWPRNLATGGVVFTGPERTVRPSDAPREGAAPAPLPARELGAPALIQVYQDYRCPYCAHFAAANGDTLDAVLDQGAAAVEVRALTFLDRVAPDSYYSSRAAGALACIADSHPTAAWDANAALLDPAVQPSESAPGPDTPAMLAAIEDATGPLPEATRSCITRDTFVPFSAALTEWVFANPVPHAKDPGLGVSGTPLVVVNGVPYPGDPADARAFRAFLAQQGVALS</sequence>